<evidence type="ECO:0000256" key="3">
    <source>
        <dbReference type="ARBA" id="ARBA00022452"/>
    </source>
</evidence>
<keyword evidence="8 14" id="KW-0675">Receptor</keyword>
<sequence length="680" mass="76892">MPTEGTGTLIVSHTGYRSDTLPVRDTAVLEIVLRERGQLEGVVVSGGRNATYIANLPMKVEVITSLELKKAACCDLAGCFETQASVQPQTTNIVTNSKELRILGLSGIYNQVLVDGLPMIQGGTYTYGISSIPGPLVENIWVAKGANSVLQGYESISGQINVLTREPDRADKLLLNGYLNSFGESHYNALFSHKKGKWSSLGAVHVVQPAATVDRDHDGFLDVSKLTRYMAFNRWKRGNEAKWGWSTQIGVRFLSEKRIGGQTGFSQNLKGSDQRYGQLVQIDQPEAWVKLAYRMNDEHRFALYTSGFYQHQESYFGVTKYAARQSNAYANLQHEWTYAPSGVLKTGFSYRNLRIREAVGFSNNSLGRTYAGDYHRNESVPGVFAENTLNLFSDKLTWMFGVRADHHNRFGWTLTPRTLLRYKAGERTDLRASIGTGWRTANIFSENVGLLASSRDIRFAEELEPERALNYGLSLTQRYKGTNVEGALSLDLYHTRFQNQIFPDYDASPTLAVIRNFRGRSVSNAAQAEVSGVFYKRVSAKVGYVFLDVHQVRGGVKETLPFNPKHRVHTSFSFQPLSKRWHLDANMHWYGRQWLPDTKANPEPFRMPDQSNPYTVVSAQFTYNLSKSWELYTGVENLFGFRQRRPLIGWQDPFGAYFDTQFAWGPTRGREGYIGFRFRL</sequence>
<dbReference type="Gene3D" id="2.40.170.20">
    <property type="entry name" value="TonB-dependent receptor, beta-barrel domain"/>
    <property type="match status" value="1"/>
</dbReference>
<evidence type="ECO:0000256" key="4">
    <source>
        <dbReference type="ARBA" id="ARBA00022692"/>
    </source>
</evidence>
<evidence type="ECO:0000256" key="9">
    <source>
        <dbReference type="ARBA" id="ARBA00023237"/>
    </source>
</evidence>
<feature type="domain" description="TonB-dependent receptor-like beta-barrel" evidence="12">
    <location>
        <begin position="222"/>
        <end position="638"/>
    </location>
</feature>
<evidence type="ECO:0000256" key="6">
    <source>
        <dbReference type="ARBA" id="ARBA00023077"/>
    </source>
</evidence>
<evidence type="ECO:0000256" key="5">
    <source>
        <dbReference type="ARBA" id="ARBA00022729"/>
    </source>
</evidence>
<evidence type="ECO:0000313" key="14">
    <source>
        <dbReference type="EMBL" id="GAA4341091.1"/>
    </source>
</evidence>
<comment type="subcellular location">
    <subcellularLocation>
        <location evidence="1 10">Cell outer membrane</location>
        <topology evidence="1 10">Multi-pass membrane protein</topology>
    </subcellularLocation>
</comment>
<evidence type="ECO:0000313" key="15">
    <source>
        <dbReference type="Proteomes" id="UP001501725"/>
    </source>
</evidence>
<evidence type="ECO:0000259" key="12">
    <source>
        <dbReference type="Pfam" id="PF00593"/>
    </source>
</evidence>
<evidence type="ECO:0000256" key="2">
    <source>
        <dbReference type="ARBA" id="ARBA00022448"/>
    </source>
</evidence>
<feature type="domain" description="TonB-dependent receptor plug" evidence="13">
    <location>
        <begin position="55"/>
        <end position="158"/>
    </location>
</feature>
<dbReference type="InterPro" id="IPR036942">
    <property type="entry name" value="Beta-barrel_TonB_sf"/>
</dbReference>
<evidence type="ECO:0000256" key="8">
    <source>
        <dbReference type="ARBA" id="ARBA00023170"/>
    </source>
</evidence>
<comment type="similarity">
    <text evidence="10 11">Belongs to the TonB-dependent receptor family.</text>
</comment>
<comment type="caution">
    <text evidence="14">The sequence shown here is derived from an EMBL/GenBank/DDBJ whole genome shotgun (WGS) entry which is preliminary data.</text>
</comment>
<dbReference type="PANTHER" id="PTHR30069">
    <property type="entry name" value="TONB-DEPENDENT OUTER MEMBRANE RECEPTOR"/>
    <property type="match status" value="1"/>
</dbReference>
<gene>
    <name evidence="14" type="ORF">GCM10023184_39250</name>
</gene>
<dbReference type="Gene3D" id="2.170.130.10">
    <property type="entry name" value="TonB-dependent receptor, plug domain"/>
    <property type="match status" value="1"/>
</dbReference>
<dbReference type="InterPro" id="IPR039426">
    <property type="entry name" value="TonB-dep_rcpt-like"/>
</dbReference>
<dbReference type="InterPro" id="IPR037066">
    <property type="entry name" value="Plug_dom_sf"/>
</dbReference>
<keyword evidence="4 10" id="KW-0812">Transmembrane</keyword>
<keyword evidence="2 10" id="KW-0813">Transport</keyword>
<name>A0ABP8HLQ5_9BACT</name>
<keyword evidence="5" id="KW-0732">Signal</keyword>
<evidence type="ECO:0000259" key="13">
    <source>
        <dbReference type="Pfam" id="PF07715"/>
    </source>
</evidence>
<keyword evidence="3 10" id="KW-1134">Transmembrane beta strand</keyword>
<keyword evidence="15" id="KW-1185">Reference proteome</keyword>
<dbReference type="SUPFAM" id="SSF56935">
    <property type="entry name" value="Porins"/>
    <property type="match status" value="1"/>
</dbReference>
<dbReference type="EMBL" id="BAABGY010000014">
    <property type="protein sequence ID" value="GAA4341091.1"/>
    <property type="molecule type" value="Genomic_DNA"/>
</dbReference>
<keyword evidence="9 10" id="KW-0998">Cell outer membrane</keyword>
<accession>A0ABP8HLQ5</accession>
<dbReference type="Proteomes" id="UP001501725">
    <property type="component" value="Unassembled WGS sequence"/>
</dbReference>
<dbReference type="InterPro" id="IPR012910">
    <property type="entry name" value="Plug_dom"/>
</dbReference>
<dbReference type="PROSITE" id="PS52016">
    <property type="entry name" value="TONB_DEPENDENT_REC_3"/>
    <property type="match status" value="1"/>
</dbReference>
<dbReference type="PANTHER" id="PTHR30069:SF29">
    <property type="entry name" value="HEMOGLOBIN AND HEMOGLOBIN-HAPTOGLOBIN-BINDING PROTEIN 1-RELATED"/>
    <property type="match status" value="1"/>
</dbReference>
<dbReference type="InterPro" id="IPR000531">
    <property type="entry name" value="Beta-barrel_TonB"/>
</dbReference>
<reference evidence="15" key="1">
    <citation type="journal article" date="2019" name="Int. J. Syst. Evol. Microbiol.">
        <title>The Global Catalogue of Microorganisms (GCM) 10K type strain sequencing project: providing services to taxonomists for standard genome sequencing and annotation.</title>
        <authorList>
            <consortium name="The Broad Institute Genomics Platform"/>
            <consortium name="The Broad Institute Genome Sequencing Center for Infectious Disease"/>
            <person name="Wu L."/>
            <person name="Ma J."/>
        </authorList>
    </citation>
    <scope>NUCLEOTIDE SEQUENCE [LARGE SCALE GENOMIC DNA]</scope>
    <source>
        <strain evidence="15">JCM 17919</strain>
    </source>
</reference>
<evidence type="ECO:0000256" key="10">
    <source>
        <dbReference type="PROSITE-ProRule" id="PRU01360"/>
    </source>
</evidence>
<organism evidence="14 15">
    <name type="scientific">Flaviaesturariibacter amylovorans</name>
    <dbReference type="NCBI Taxonomy" id="1084520"/>
    <lineage>
        <taxon>Bacteria</taxon>
        <taxon>Pseudomonadati</taxon>
        <taxon>Bacteroidota</taxon>
        <taxon>Chitinophagia</taxon>
        <taxon>Chitinophagales</taxon>
        <taxon>Chitinophagaceae</taxon>
        <taxon>Flaviaestuariibacter</taxon>
    </lineage>
</organism>
<evidence type="ECO:0000256" key="7">
    <source>
        <dbReference type="ARBA" id="ARBA00023136"/>
    </source>
</evidence>
<dbReference type="Pfam" id="PF07715">
    <property type="entry name" value="Plug"/>
    <property type="match status" value="1"/>
</dbReference>
<keyword evidence="7 10" id="KW-0472">Membrane</keyword>
<proteinExistence type="inferred from homology"/>
<evidence type="ECO:0000256" key="1">
    <source>
        <dbReference type="ARBA" id="ARBA00004571"/>
    </source>
</evidence>
<keyword evidence="6 11" id="KW-0798">TonB box</keyword>
<evidence type="ECO:0000256" key="11">
    <source>
        <dbReference type="RuleBase" id="RU003357"/>
    </source>
</evidence>
<protein>
    <submittedName>
        <fullName evidence="14">TonB-dependent receptor plug domain-containing protein</fullName>
    </submittedName>
</protein>
<dbReference type="Pfam" id="PF00593">
    <property type="entry name" value="TonB_dep_Rec_b-barrel"/>
    <property type="match status" value="1"/>
</dbReference>